<protein>
    <submittedName>
        <fullName evidence="2">Uncharacterized protein</fullName>
    </submittedName>
</protein>
<dbReference type="RefSeq" id="WP_275420782.1">
    <property type="nucleotide sequence ID" value="NZ_CP106877.1"/>
</dbReference>
<keyword evidence="1" id="KW-0472">Membrane</keyword>
<evidence type="ECO:0000313" key="2">
    <source>
        <dbReference type="EMBL" id="WAA12653.1"/>
    </source>
</evidence>
<evidence type="ECO:0000256" key="1">
    <source>
        <dbReference type="SAM" id="Phobius"/>
    </source>
</evidence>
<dbReference type="EMBL" id="CP106877">
    <property type="protein sequence ID" value="WAA12653.1"/>
    <property type="molecule type" value="Genomic_DNA"/>
</dbReference>
<name>A0A9E8LZG5_9BACI</name>
<dbReference type="AlphaFoldDB" id="A0A9E8LZG5"/>
<organism evidence="2 3">
    <name type="scientific">Fervidibacillus halotolerans</name>
    <dbReference type="NCBI Taxonomy" id="2980027"/>
    <lineage>
        <taxon>Bacteria</taxon>
        <taxon>Bacillati</taxon>
        <taxon>Bacillota</taxon>
        <taxon>Bacilli</taxon>
        <taxon>Bacillales</taxon>
        <taxon>Bacillaceae</taxon>
        <taxon>Fervidibacillus</taxon>
    </lineage>
</organism>
<keyword evidence="3" id="KW-1185">Reference proteome</keyword>
<dbReference type="Proteomes" id="UP001164726">
    <property type="component" value="Chromosome"/>
</dbReference>
<accession>A0A9E8LZG5</accession>
<feature type="transmembrane region" description="Helical" evidence="1">
    <location>
        <begin position="6"/>
        <end position="23"/>
    </location>
</feature>
<dbReference type="KEGG" id="fhl:OE105_00465"/>
<keyword evidence="1" id="KW-1133">Transmembrane helix</keyword>
<gene>
    <name evidence="2" type="ORF">OE105_00465</name>
</gene>
<reference evidence="2" key="1">
    <citation type="submission" date="2022-09" db="EMBL/GenBank/DDBJ databases">
        <title>Complete Genomes of Fervidibacillus albus and Fervidibacillus halotolerans isolated from tidal flat sediments.</title>
        <authorList>
            <person name="Kwon K.K."/>
            <person name="Yang S.-H."/>
            <person name="Park M.J."/>
            <person name="Oh H.-M."/>
        </authorList>
    </citation>
    <scope>NUCLEOTIDE SEQUENCE</scope>
    <source>
        <strain evidence="2">MEBiC13594</strain>
    </source>
</reference>
<evidence type="ECO:0000313" key="3">
    <source>
        <dbReference type="Proteomes" id="UP001164726"/>
    </source>
</evidence>
<keyword evidence="1" id="KW-0812">Transmembrane</keyword>
<proteinExistence type="predicted"/>
<sequence length="149" mass="17640">MKKQIANVIFTFIVGLMIGFILYEPTMSHWNKFLYNRHKNVSEQVKIISSENFDSLVEEQRELAYLLEKSIRYPLIGEFVRNGADELNSKLFYLSDHPEIEKVKIRVQVIDYRLTNQENIKFFADGGEILEVYIDGKWEPFNDEQLNNE</sequence>